<dbReference type="EnsemblProtists" id="EOD38748">
    <property type="protein sequence ID" value="EOD38748"/>
    <property type="gene ID" value="EMIHUDRAFT_109179"/>
</dbReference>
<feature type="transmembrane region" description="Helical" evidence="1">
    <location>
        <begin position="161"/>
        <end position="184"/>
    </location>
</feature>
<feature type="signal peptide" evidence="2">
    <location>
        <begin position="1"/>
        <end position="22"/>
    </location>
</feature>
<sequence>MGLFTLLLPLLFILTQSPLAFAPSGGAISPLQVIATTLRENQDQPLGDSAKTALRAVLFPGNLLRAALSSAPVVADGPPLDTADLWERSLELATARTSAYKSFDHQELLAAGSWCVVFGCVLSLVLRRPHVLLLFGIAMLGAFFALNGTDAAHHSPPGLMLTAPSAAIGLMPTVQFALCLALPVTDLSRALTQPQPAVAAAGPAAAARPKRD</sequence>
<name>A0A0D3KKC5_EMIH1</name>
<dbReference type="Proteomes" id="UP000013827">
    <property type="component" value="Unassembled WGS sequence"/>
</dbReference>
<dbReference type="RefSeq" id="XP_005791177.1">
    <property type="nucleotide sequence ID" value="XM_005791120.1"/>
</dbReference>
<dbReference type="KEGG" id="ehx:EMIHUDRAFT_109179"/>
<proteinExistence type="predicted"/>
<reference evidence="4" key="1">
    <citation type="journal article" date="2013" name="Nature">
        <title>Pan genome of the phytoplankton Emiliania underpins its global distribution.</title>
        <authorList>
            <person name="Read B.A."/>
            <person name="Kegel J."/>
            <person name="Klute M.J."/>
            <person name="Kuo A."/>
            <person name="Lefebvre S.C."/>
            <person name="Maumus F."/>
            <person name="Mayer C."/>
            <person name="Miller J."/>
            <person name="Monier A."/>
            <person name="Salamov A."/>
            <person name="Young J."/>
            <person name="Aguilar M."/>
            <person name="Claverie J.M."/>
            <person name="Frickenhaus S."/>
            <person name="Gonzalez K."/>
            <person name="Herman E.K."/>
            <person name="Lin Y.C."/>
            <person name="Napier J."/>
            <person name="Ogata H."/>
            <person name="Sarno A.F."/>
            <person name="Shmutz J."/>
            <person name="Schroeder D."/>
            <person name="de Vargas C."/>
            <person name="Verret F."/>
            <person name="von Dassow P."/>
            <person name="Valentin K."/>
            <person name="Van de Peer Y."/>
            <person name="Wheeler G."/>
            <person name="Dacks J.B."/>
            <person name="Delwiche C.F."/>
            <person name="Dyhrman S.T."/>
            <person name="Glockner G."/>
            <person name="John U."/>
            <person name="Richards T."/>
            <person name="Worden A.Z."/>
            <person name="Zhang X."/>
            <person name="Grigoriev I.V."/>
            <person name="Allen A.E."/>
            <person name="Bidle K."/>
            <person name="Borodovsky M."/>
            <person name="Bowler C."/>
            <person name="Brownlee C."/>
            <person name="Cock J.M."/>
            <person name="Elias M."/>
            <person name="Gladyshev V.N."/>
            <person name="Groth M."/>
            <person name="Guda C."/>
            <person name="Hadaegh A."/>
            <person name="Iglesias-Rodriguez M.D."/>
            <person name="Jenkins J."/>
            <person name="Jones B.M."/>
            <person name="Lawson T."/>
            <person name="Leese F."/>
            <person name="Lindquist E."/>
            <person name="Lobanov A."/>
            <person name="Lomsadze A."/>
            <person name="Malik S.B."/>
            <person name="Marsh M.E."/>
            <person name="Mackinder L."/>
            <person name="Mock T."/>
            <person name="Mueller-Roeber B."/>
            <person name="Pagarete A."/>
            <person name="Parker M."/>
            <person name="Probert I."/>
            <person name="Quesneville H."/>
            <person name="Raines C."/>
            <person name="Rensing S.A."/>
            <person name="Riano-Pachon D.M."/>
            <person name="Richier S."/>
            <person name="Rokitta S."/>
            <person name="Shiraiwa Y."/>
            <person name="Soanes D.M."/>
            <person name="van der Giezen M."/>
            <person name="Wahlund T.M."/>
            <person name="Williams B."/>
            <person name="Wilson W."/>
            <person name="Wolfe G."/>
            <person name="Wurch L.L."/>
        </authorList>
    </citation>
    <scope>NUCLEOTIDE SEQUENCE</scope>
</reference>
<keyword evidence="1" id="KW-1133">Transmembrane helix</keyword>
<keyword evidence="4" id="KW-1185">Reference proteome</keyword>
<dbReference type="HOGENOM" id="CLU_1301697_0_0_1"/>
<dbReference type="PaxDb" id="2903-EOD36210"/>
<protein>
    <recommendedName>
        <fullName evidence="5">PRA1 family protein</fullName>
    </recommendedName>
</protein>
<dbReference type="GeneID" id="17284018"/>
<evidence type="ECO:0000256" key="1">
    <source>
        <dbReference type="SAM" id="Phobius"/>
    </source>
</evidence>
<feature type="transmembrane region" description="Helical" evidence="1">
    <location>
        <begin position="108"/>
        <end position="126"/>
    </location>
</feature>
<dbReference type="RefSeq" id="XP_005788639.1">
    <property type="nucleotide sequence ID" value="XM_005788582.1"/>
</dbReference>
<organism evidence="3 4">
    <name type="scientific">Emiliania huxleyi (strain CCMP1516)</name>
    <dbReference type="NCBI Taxonomy" id="280463"/>
    <lineage>
        <taxon>Eukaryota</taxon>
        <taxon>Haptista</taxon>
        <taxon>Haptophyta</taxon>
        <taxon>Prymnesiophyceae</taxon>
        <taxon>Isochrysidales</taxon>
        <taxon>Noelaerhabdaceae</taxon>
        <taxon>Emiliania</taxon>
    </lineage>
</organism>
<evidence type="ECO:0000313" key="4">
    <source>
        <dbReference type="Proteomes" id="UP000013827"/>
    </source>
</evidence>
<dbReference type="GeneID" id="17281481"/>
<feature type="transmembrane region" description="Helical" evidence="1">
    <location>
        <begin position="131"/>
        <end position="149"/>
    </location>
</feature>
<keyword evidence="2" id="KW-0732">Signal</keyword>
<dbReference type="EnsemblProtists" id="EOD36210">
    <property type="protein sequence ID" value="EOD36210"/>
    <property type="gene ID" value="EMIHUDRAFT_110445"/>
</dbReference>
<keyword evidence="1" id="KW-0812">Transmembrane</keyword>
<accession>A0A0D3KKC5</accession>
<feature type="chain" id="PRO_5044053669" description="PRA1 family protein" evidence="2">
    <location>
        <begin position="23"/>
        <end position="212"/>
    </location>
</feature>
<evidence type="ECO:0000313" key="3">
    <source>
        <dbReference type="EnsemblProtists" id="EOD36210"/>
    </source>
</evidence>
<keyword evidence="1" id="KW-0472">Membrane</keyword>
<evidence type="ECO:0008006" key="5">
    <source>
        <dbReference type="Google" id="ProtNLM"/>
    </source>
</evidence>
<reference evidence="3" key="2">
    <citation type="submission" date="2024-10" db="UniProtKB">
        <authorList>
            <consortium name="EnsemblProtists"/>
        </authorList>
    </citation>
    <scope>IDENTIFICATION</scope>
</reference>
<dbReference type="AlphaFoldDB" id="A0A0D3KKC5"/>
<evidence type="ECO:0000256" key="2">
    <source>
        <dbReference type="SAM" id="SignalP"/>
    </source>
</evidence>
<dbReference type="KEGG" id="ehx:EMIHUDRAFT_110445"/>